<dbReference type="CDD" id="cd00093">
    <property type="entry name" value="HTH_XRE"/>
    <property type="match status" value="1"/>
</dbReference>
<name>A0A9X3ANY6_9GAMM</name>
<protein>
    <submittedName>
        <fullName evidence="2">DUF3612 domain-containing protein</fullName>
    </submittedName>
</protein>
<reference evidence="2" key="1">
    <citation type="journal article" date="2023" name="Int. J. Syst. Evol. Microbiol.">
        <title>&lt;i&gt;Shewanella septentrionalis&lt;/i&gt; sp. nov. and &lt;i&gt;Shewanella holmiensis&lt;/i&gt; sp. nov., isolated from Baltic Sea water and sediments.</title>
        <authorList>
            <person name="Martin-Rodriguez A.J."/>
            <person name="Thorell K."/>
            <person name="Joffre E."/>
            <person name="Jensie-Markopoulos S."/>
            <person name="Moore E.R.B."/>
            <person name="Sjoling A."/>
        </authorList>
    </citation>
    <scope>NUCLEOTIDE SEQUENCE</scope>
    <source>
        <strain evidence="2">SP1S2-7</strain>
    </source>
</reference>
<dbReference type="RefSeq" id="WP_261298305.1">
    <property type="nucleotide sequence ID" value="NZ_JAMTCD010000009.1"/>
</dbReference>
<dbReference type="EMBL" id="JAMTCD010000009">
    <property type="protein sequence ID" value="MCT7941926.1"/>
    <property type="molecule type" value="Genomic_DNA"/>
</dbReference>
<dbReference type="InterPro" id="IPR001387">
    <property type="entry name" value="Cro/C1-type_HTH"/>
</dbReference>
<dbReference type="Proteomes" id="UP001155546">
    <property type="component" value="Unassembled WGS sequence"/>
</dbReference>
<accession>A0A9X3ANY6</accession>
<organism evidence="2 3">
    <name type="scientific">Shewanella holmiensis</name>
    <dbReference type="NCBI Taxonomy" id="2952222"/>
    <lineage>
        <taxon>Bacteria</taxon>
        <taxon>Pseudomonadati</taxon>
        <taxon>Pseudomonadota</taxon>
        <taxon>Gammaproteobacteria</taxon>
        <taxon>Alteromonadales</taxon>
        <taxon>Shewanellaceae</taxon>
        <taxon>Shewanella</taxon>
    </lineage>
</organism>
<dbReference type="Pfam" id="PF01381">
    <property type="entry name" value="HTH_3"/>
    <property type="match status" value="1"/>
</dbReference>
<comment type="caution">
    <text evidence="2">The sequence shown here is derived from an EMBL/GenBank/DDBJ whole genome shotgun (WGS) entry which is preliminary data.</text>
</comment>
<sequence length="509" mass="56877">MRNEKSLMRKTHFLGTKIRNLRKRNNLTMEDLSARCMRVDSSNSPSVSYLSMIERGKRVPSADMLAVIAAVFQKEVEWFLDDVPEEHAITPEKGSKGGISGMPLEPSFLFSNDILQIAIPEMLSQTGTSGRQFAHLLIRAHQEHHQNHFPDLERAAEDVGLKRMPLMADDMLTIAARMGLVIKWIDRTPQEIRDEMGASSRQLVTSFFEPPSTIYLNNTLKNRPHRLKYDLAVHIGHCVLHNKDGLKSVMTSGRKEEGDDNSIPQSNTLNAQDILHAWRDFESSFFAGALLCPKVPFRQLLDRHGYEISVHKQLQVSASVAMRRMTVVSPYPHWHFFDAYAPGKLKAVYRGNGIPLPWGNMRLVEDPCQHWAVFRMINEPSSGTSAQISILNVGNQPRIYCCESIKVEDSAGNPHVLCAGIDLNPAIDAQGKDSLSIANDLKQACASNGGSIVIPKHIKKDLTSVAKILNINWIERGIKNDARLICSRGAVCPRQPSCYAAGKNLCEDN</sequence>
<keyword evidence="3" id="KW-1185">Reference proteome</keyword>
<proteinExistence type="predicted"/>
<feature type="domain" description="HTH cro/C1-type" evidence="1">
    <location>
        <begin position="18"/>
        <end position="79"/>
    </location>
</feature>
<dbReference type="InterPro" id="IPR022055">
    <property type="entry name" value="DUF3612"/>
</dbReference>
<evidence type="ECO:0000313" key="3">
    <source>
        <dbReference type="Proteomes" id="UP001155546"/>
    </source>
</evidence>
<dbReference type="PROSITE" id="PS50943">
    <property type="entry name" value="HTH_CROC1"/>
    <property type="match status" value="1"/>
</dbReference>
<evidence type="ECO:0000259" key="1">
    <source>
        <dbReference type="PROSITE" id="PS50943"/>
    </source>
</evidence>
<dbReference type="SUPFAM" id="SSF47413">
    <property type="entry name" value="lambda repressor-like DNA-binding domains"/>
    <property type="match status" value="1"/>
</dbReference>
<dbReference type="GO" id="GO:0003677">
    <property type="term" value="F:DNA binding"/>
    <property type="evidence" value="ECO:0007669"/>
    <property type="project" value="InterPro"/>
</dbReference>
<dbReference type="Gene3D" id="1.10.260.40">
    <property type="entry name" value="lambda repressor-like DNA-binding domains"/>
    <property type="match status" value="1"/>
</dbReference>
<dbReference type="AlphaFoldDB" id="A0A9X3ANY6"/>
<evidence type="ECO:0000313" key="2">
    <source>
        <dbReference type="EMBL" id="MCT7941926.1"/>
    </source>
</evidence>
<dbReference type="Pfam" id="PF12268">
    <property type="entry name" value="DUF3612"/>
    <property type="match status" value="1"/>
</dbReference>
<gene>
    <name evidence="2" type="ORF">NE535_09010</name>
</gene>
<dbReference type="SMART" id="SM00530">
    <property type="entry name" value="HTH_XRE"/>
    <property type="match status" value="1"/>
</dbReference>
<dbReference type="InterPro" id="IPR010982">
    <property type="entry name" value="Lambda_DNA-bd_dom_sf"/>
</dbReference>